<evidence type="ECO:0000313" key="2">
    <source>
        <dbReference type="Proteomes" id="UP000827787"/>
    </source>
</evidence>
<evidence type="ECO:0000313" key="1">
    <source>
        <dbReference type="EMBL" id="QZE56510.1"/>
    </source>
</evidence>
<dbReference type="EMBL" id="MZ443770">
    <property type="protein sequence ID" value="QZE56510.1"/>
    <property type="molecule type" value="Genomic_DNA"/>
</dbReference>
<keyword evidence="2" id="KW-1185">Reference proteome</keyword>
<dbReference type="Proteomes" id="UP000827787">
    <property type="component" value="Segment"/>
</dbReference>
<sequence length="150" mass="16866">MKEKNILVLNRVRLVMEDMLVEQFADLAREDQERAGDLSVIMLSKIQQGVNAMLANGNPEACCRADVAWTECSFLSTTGLFVIASSADAEVLNHFEDSDYLCHIRAIEHFAKEAGFKFTVEPIRVAFPFESTIIPEALRYVPPTDNLTKR</sequence>
<accession>A0AAE7XJJ1</accession>
<reference evidence="1 2" key="1">
    <citation type="submission" date="2021-06" db="EMBL/GenBank/DDBJ databases">
        <title>Complete genome sequence of Erwinia phage pEa_SNUABM_03.</title>
        <authorList>
            <person name="Kim S.G."/>
            <person name="Park S.C."/>
        </authorList>
    </citation>
    <scope>NUCLEOTIDE SEQUENCE [LARGE SCALE GENOMIC DNA]</scope>
</reference>
<name>A0AAE7XJJ1_9CAUD</name>
<organism evidence="1 2">
    <name type="scientific">Erwinia phage pEa_SNUABM_3</name>
    <dbReference type="NCBI Taxonomy" id="2869552"/>
    <lineage>
        <taxon>Viruses</taxon>
        <taxon>Duplodnaviria</taxon>
        <taxon>Heunggongvirae</taxon>
        <taxon>Uroviricota</taxon>
        <taxon>Caudoviricetes</taxon>
        <taxon>Alexandravirus</taxon>
        <taxon>Alexandravirus SNUABM3</taxon>
    </lineage>
</organism>
<gene>
    <name evidence="1" type="ORF">pEaSNUABM3_00313</name>
</gene>
<proteinExistence type="predicted"/>
<protein>
    <submittedName>
        <fullName evidence="1">Uncharacterized protein</fullName>
    </submittedName>
</protein>